<dbReference type="EMBL" id="CAJHNH020003035">
    <property type="protein sequence ID" value="CAG5128376.1"/>
    <property type="molecule type" value="Genomic_DNA"/>
</dbReference>
<comment type="similarity">
    <text evidence="1">Belongs to the glycosyl hydrolase 79 family.</text>
</comment>
<keyword evidence="2" id="KW-0732">Signal</keyword>
<dbReference type="Proteomes" id="UP000678393">
    <property type="component" value="Unassembled WGS sequence"/>
</dbReference>
<dbReference type="OrthoDB" id="10066041at2759"/>
<evidence type="ECO:0000256" key="2">
    <source>
        <dbReference type="SAM" id="SignalP"/>
    </source>
</evidence>
<evidence type="ECO:0000256" key="1">
    <source>
        <dbReference type="ARBA" id="ARBA00009800"/>
    </source>
</evidence>
<comment type="caution">
    <text evidence="3">The sequence shown here is derived from an EMBL/GenBank/DDBJ whole genome shotgun (WGS) entry which is preliminary data.</text>
</comment>
<gene>
    <name evidence="3" type="ORF">CUNI_LOCUS13934</name>
</gene>
<sequence length="457" mass="49902">MDCLKHLLFLAVCCCKLQTSHAKNVYVFNVDEPKACGSVANKITVAVNTSIHEIDARYLSVALGTSRATVDFLGSQKMINMAAALTPVELRLGGTPANFMTYVPAASSHQTPSSCDTDADNVGYSADEEFFSITASQWLHFTSFLKKVNWDLLFDVNNFKSTDNGTWDPTNLEQLLNDSSAHGVPIAHFQLGNGGYDVVDEICLHHYYIDGHGATADQFTSVTNLDNLKTMYEVVAQLTNATPRPRPVQLSETASSWAGGTTGLSDAYVAGFMWLDKLGLSAKLKATRIFRQSLVGAAYALVTSRFDPNPDYFLSLVFKTLVEGPVFDVTVETKNDKLRLYANCASNKRYSPGALVVYYLNVADTDAVLSLSQYSDADLDLYKLSPGDEDGLKSKYVKLNGNKLVLTGDQLPELTAKAHTGDVTVEAKTFGFIVVPLAGVEFCVNYFAKLDSRSQNK</sequence>
<dbReference type="PANTHER" id="PTHR46145:SF4">
    <property type="entry name" value="HEPARANASE"/>
    <property type="match status" value="1"/>
</dbReference>
<dbReference type="AlphaFoldDB" id="A0A8S3ZM19"/>
<dbReference type="GO" id="GO:0016798">
    <property type="term" value="F:hydrolase activity, acting on glycosyl bonds"/>
    <property type="evidence" value="ECO:0007669"/>
    <property type="project" value="InterPro"/>
</dbReference>
<dbReference type="PANTHER" id="PTHR46145">
    <property type="entry name" value="HEPARANASE"/>
    <property type="match status" value="1"/>
</dbReference>
<feature type="chain" id="PRO_5035887811" description="Heparanase" evidence="2">
    <location>
        <begin position="23"/>
        <end position="457"/>
    </location>
</feature>
<evidence type="ECO:0008006" key="5">
    <source>
        <dbReference type="Google" id="ProtNLM"/>
    </source>
</evidence>
<dbReference type="InterPro" id="IPR005199">
    <property type="entry name" value="Glyco_hydro_79"/>
</dbReference>
<dbReference type="Gene3D" id="3.20.20.80">
    <property type="entry name" value="Glycosidases"/>
    <property type="match status" value="2"/>
</dbReference>
<name>A0A8S3ZM19_9EUPU</name>
<feature type="signal peptide" evidence="2">
    <location>
        <begin position="1"/>
        <end position="22"/>
    </location>
</feature>
<accession>A0A8S3ZM19</accession>
<dbReference type="GO" id="GO:0031012">
    <property type="term" value="C:extracellular matrix"/>
    <property type="evidence" value="ECO:0007669"/>
    <property type="project" value="TreeGrafter"/>
</dbReference>
<protein>
    <recommendedName>
        <fullName evidence="5">Heparanase</fullName>
    </recommendedName>
</protein>
<dbReference type="Pfam" id="PF03662">
    <property type="entry name" value="Glyco_hydro_79n"/>
    <property type="match status" value="1"/>
</dbReference>
<keyword evidence="4" id="KW-1185">Reference proteome</keyword>
<evidence type="ECO:0000313" key="3">
    <source>
        <dbReference type="EMBL" id="CAG5128376.1"/>
    </source>
</evidence>
<proteinExistence type="inferred from homology"/>
<organism evidence="3 4">
    <name type="scientific">Candidula unifasciata</name>
    <dbReference type="NCBI Taxonomy" id="100452"/>
    <lineage>
        <taxon>Eukaryota</taxon>
        <taxon>Metazoa</taxon>
        <taxon>Spiralia</taxon>
        <taxon>Lophotrochozoa</taxon>
        <taxon>Mollusca</taxon>
        <taxon>Gastropoda</taxon>
        <taxon>Heterobranchia</taxon>
        <taxon>Euthyneura</taxon>
        <taxon>Panpulmonata</taxon>
        <taxon>Eupulmonata</taxon>
        <taxon>Stylommatophora</taxon>
        <taxon>Helicina</taxon>
        <taxon>Helicoidea</taxon>
        <taxon>Geomitridae</taxon>
        <taxon>Candidula</taxon>
    </lineage>
</organism>
<dbReference type="GO" id="GO:0005615">
    <property type="term" value="C:extracellular space"/>
    <property type="evidence" value="ECO:0007669"/>
    <property type="project" value="TreeGrafter"/>
</dbReference>
<dbReference type="InterPro" id="IPR017853">
    <property type="entry name" value="GH"/>
</dbReference>
<reference evidence="3" key="1">
    <citation type="submission" date="2021-04" db="EMBL/GenBank/DDBJ databases">
        <authorList>
            <consortium name="Molecular Ecology Group"/>
        </authorList>
    </citation>
    <scope>NUCLEOTIDE SEQUENCE</scope>
</reference>
<dbReference type="GO" id="GO:0016020">
    <property type="term" value="C:membrane"/>
    <property type="evidence" value="ECO:0007669"/>
    <property type="project" value="InterPro"/>
</dbReference>
<dbReference type="SUPFAM" id="SSF51445">
    <property type="entry name" value="(Trans)glycosidases"/>
    <property type="match status" value="1"/>
</dbReference>
<evidence type="ECO:0000313" key="4">
    <source>
        <dbReference type="Proteomes" id="UP000678393"/>
    </source>
</evidence>